<keyword evidence="9" id="KW-1185">Reference proteome</keyword>
<evidence type="ECO:0000256" key="6">
    <source>
        <dbReference type="ARBA" id="ARBA00022837"/>
    </source>
</evidence>
<dbReference type="InterPro" id="IPR008979">
    <property type="entry name" value="Galactose-bd-like_sf"/>
</dbReference>
<dbReference type="InterPro" id="IPR051941">
    <property type="entry name" value="BG_Antigen-Binding_Lectin"/>
</dbReference>
<keyword evidence="4" id="KW-0479">Metal-binding</keyword>
<keyword evidence="6" id="KW-0106">Calcium</keyword>
<comment type="similarity">
    <text evidence="2">Belongs to the fucolectin family.</text>
</comment>
<evidence type="ECO:0000256" key="3">
    <source>
        <dbReference type="ARBA" id="ARBA00011233"/>
    </source>
</evidence>
<dbReference type="GO" id="GO:0046872">
    <property type="term" value="F:metal ion binding"/>
    <property type="evidence" value="ECO:0007669"/>
    <property type="project" value="UniProtKB-KW"/>
</dbReference>
<dbReference type="Pfam" id="PF22633">
    <property type="entry name" value="F5_F8_type_C_2"/>
    <property type="match status" value="2"/>
</dbReference>
<dbReference type="GO" id="GO:0001868">
    <property type="term" value="P:regulation of complement activation, lectin pathway"/>
    <property type="evidence" value="ECO:0007669"/>
    <property type="project" value="UniProtKB-ARBA"/>
</dbReference>
<feature type="domain" description="Fucolectin tachylectin-4 pentraxin-1" evidence="8">
    <location>
        <begin position="237"/>
        <end position="366"/>
    </location>
</feature>
<evidence type="ECO:0000256" key="5">
    <source>
        <dbReference type="ARBA" id="ARBA00022734"/>
    </source>
</evidence>
<name>A0A1I8J772_9PLAT</name>
<comment type="function">
    <text evidence="1">Acts as a defensive agent. Recognizes blood group fucosylated oligosaccharides including A, B, H and Lewis B-type antigens. Does not recognize Lewis A antigen and has low affinity for monovalent haptens.</text>
</comment>
<evidence type="ECO:0000256" key="2">
    <source>
        <dbReference type="ARBA" id="ARBA00010147"/>
    </source>
</evidence>
<dbReference type="WBParaSite" id="maker-uti_cns_0046085-snap-gene-0.17-mRNA-1">
    <property type="protein sequence ID" value="maker-uti_cns_0046085-snap-gene-0.17-mRNA-1"/>
    <property type="gene ID" value="maker-uti_cns_0046085-snap-gene-0.17"/>
</dbReference>
<dbReference type="PANTHER" id="PTHR45713:SF6">
    <property type="entry name" value="F5_8 TYPE C DOMAIN-CONTAINING PROTEIN"/>
    <property type="match status" value="1"/>
</dbReference>
<dbReference type="GO" id="GO:0042806">
    <property type="term" value="F:fucose binding"/>
    <property type="evidence" value="ECO:0007669"/>
    <property type="project" value="UniProtKB-ARBA"/>
</dbReference>
<protein>
    <submittedName>
        <fullName evidence="10">FTP domain-containing protein</fullName>
    </submittedName>
</protein>
<dbReference type="PANTHER" id="PTHR45713">
    <property type="entry name" value="FTP DOMAIN-CONTAINING PROTEIN"/>
    <property type="match status" value="1"/>
</dbReference>
<dbReference type="SUPFAM" id="SSF49785">
    <property type="entry name" value="Galactose-binding domain-like"/>
    <property type="match status" value="2"/>
</dbReference>
<evidence type="ECO:0000256" key="4">
    <source>
        <dbReference type="ARBA" id="ARBA00022723"/>
    </source>
</evidence>
<dbReference type="Gene3D" id="2.60.120.260">
    <property type="entry name" value="Galactose-binding domain-like"/>
    <property type="match status" value="2"/>
</dbReference>
<keyword evidence="5" id="KW-0430">Lectin</keyword>
<dbReference type="AlphaFoldDB" id="A0A1I8J772"/>
<evidence type="ECO:0000256" key="7">
    <source>
        <dbReference type="ARBA" id="ARBA00023157"/>
    </source>
</evidence>
<organism evidence="9 10">
    <name type="scientific">Macrostomum lignano</name>
    <dbReference type="NCBI Taxonomy" id="282301"/>
    <lineage>
        <taxon>Eukaryota</taxon>
        <taxon>Metazoa</taxon>
        <taxon>Spiralia</taxon>
        <taxon>Lophotrochozoa</taxon>
        <taxon>Platyhelminthes</taxon>
        <taxon>Rhabditophora</taxon>
        <taxon>Macrostomorpha</taxon>
        <taxon>Macrostomida</taxon>
        <taxon>Macrostomidae</taxon>
        <taxon>Macrostomum</taxon>
    </lineage>
</organism>
<dbReference type="SMART" id="SM00607">
    <property type="entry name" value="FTP"/>
    <property type="match status" value="1"/>
</dbReference>
<evidence type="ECO:0000256" key="1">
    <source>
        <dbReference type="ARBA" id="ARBA00002219"/>
    </source>
</evidence>
<evidence type="ECO:0000313" key="10">
    <source>
        <dbReference type="WBParaSite" id="maker-uti_cns_0046085-snap-gene-0.17-mRNA-1"/>
    </source>
</evidence>
<proteinExistence type="inferred from homology"/>
<accession>A0A1I8J772</accession>
<dbReference type="Proteomes" id="UP000095280">
    <property type="component" value="Unplaced"/>
</dbReference>
<comment type="subunit">
    <text evidence="3">Homotrimer.</text>
</comment>
<sequence length="368" mass="40359">EQKLSLTSCTQSSVAFGGVCTRAIDNNTNQAWSSGSCTHTEGGIPNQWWEAQLLRQSIVSHVVIYNRQNASHRLSNFELLVDGVQCRSVNVSVPFSVGNFTCQMAGSSIRVQSRRSDALTLCDPILWNLVMNELLSSPLPDPVQEIGYTWTITLGSSTLPNAGHSAAVSRSLLESKPFLSAVLMSSALVSSAARFELQLAECFGFYSVQNKAGPCGLFNATAFYWKSSWTSAGSEQQFDVFVIDGIQSSVLYSEFVVEAIDGNNNPSYSAGSCTHTDQFPNQWWEAELLQPSIVTHVVLYNRQDCCVERLNNFSLLVNDAVCAQVSRSTPFSVGNFSWLGAGSRIRIENNLNDALCICEFEAFGIYFP</sequence>
<evidence type="ECO:0000259" key="8">
    <source>
        <dbReference type="SMART" id="SM00607"/>
    </source>
</evidence>
<dbReference type="InterPro" id="IPR006585">
    <property type="entry name" value="FTP1"/>
</dbReference>
<evidence type="ECO:0000313" key="9">
    <source>
        <dbReference type="Proteomes" id="UP000095280"/>
    </source>
</evidence>
<keyword evidence="7" id="KW-1015">Disulfide bond</keyword>
<reference evidence="10" key="1">
    <citation type="submission" date="2016-11" db="UniProtKB">
        <authorList>
            <consortium name="WormBaseParasite"/>
        </authorList>
    </citation>
    <scope>IDENTIFICATION</scope>
</reference>
<dbReference type="GO" id="GO:0010185">
    <property type="term" value="P:regulation of cellular defense response"/>
    <property type="evidence" value="ECO:0007669"/>
    <property type="project" value="UniProtKB-ARBA"/>
</dbReference>